<dbReference type="RefSeq" id="WP_072337153.1">
    <property type="nucleotide sequence ID" value="NZ_CALJDE010000059.1"/>
</dbReference>
<evidence type="ECO:0000256" key="1">
    <source>
        <dbReference type="ARBA" id="ARBA00010986"/>
    </source>
</evidence>
<feature type="domain" description="D-galactarate/Altronate dehydratase C-terminal" evidence="4">
    <location>
        <begin position="148"/>
        <end position="388"/>
    </location>
</feature>
<feature type="domain" description="D-galactarate/Altronate dehydratase second" evidence="3">
    <location>
        <begin position="5"/>
        <end position="134"/>
    </location>
</feature>
<dbReference type="InterPro" id="IPR052172">
    <property type="entry name" value="UxaA_altronate/galactarate_dh"/>
</dbReference>
<evidence type="ECO:0000313" key="5">
    <source>
        <dbReference type="EMBL" id="SFV74271.1"/>
    </source>
</evidence>
<gene>
    <name evidence="5" type="ORF">DESPIGER_2452</name>
</gene>
<organism evidence="5 6">
    <name type="scientific">Desulfovibrio piger</name>
    <dbReference type="NCBI Taxonomy" id="901"/>
    <lineage>
        <taxon>Bacteria</taxon>
        <taxon>Pseudomonadati</taxon>
        <taxon>Thermodesulfobacteriota</taxon>
        <taxon>Desulfovibrionia</taxon>
        <taxon>Desulfovibrionales</taxon>
        <taxon>Desulfovibrionaceae</taxon>
        <taxon>Desulfovibrio</taxon>
    </lineage>
</organism>
<accession>A0A1K1LHT8</accession>
<name>A0A1K1LHT8_9BACT</name>
<keyword evidence="2 5" id="KW-0456">Lyase</keyword>
<dbReference type="InterPro" id="IPR007392">
    <property type="entry name" value="GD_AH_second"/>
</dbReference>
<dbReference type="Pfam" id="PF20629">
    <property type="entry name" value="GD_AH_C"/>
    <property type="match status" value="1"/>
</dbReference>
<dbReference type="Proteomes" id="UP000186323">
    <property type="component" value="Chromosome I"/>
</dbReference>
<protein>
    <submittedName>
        <fullName evidence="5">Altronate dehydratase</fullName>
        <ecNumber evidence="5">4.2.1.7</ecNumber>
    </submittedName>
</protein>
<dbReference type="Pfam" id="PF04295">
    <property type="entry name" value="GD_AH_second"/>
    <property type="match status" value="1"/>
</dbReference>
<evidence type="ECO:0000259" key="4">
    <source>
        <dbReference type="Pfam" id="PF20629"/>
    </source>
</evidence>
<dbReference type="GO" id="GO:0019698">
    <property type="term" value="P:D-galacturonate catabolic process"/>
    <property type="evidence" value="ECO:0007669"/>
    <property type="project" value="TreeGrafter"/>
</dbReference>
<comment type="similarity">
    <text evidence="1">Belongs to the UxaA family.</text>
</comment>
<sequence length="399" mass="42620">MKFWGFVRENGKVGIRNHVLVVGITRNVATLAYMIAGSVRGTRLYAGPNENGRSRDDRETMARVITGLAKNPNVGGVLLVGNKPDGGYAEFTYENIVENIMASGKPVETLFISRDGGHAACIGLGIQKARRLAELCSAQRREEVDWGKLCLAVKCGYSDATSGMAGNPVVGYVFDRLCDAGGTAIFSETTEVIGAEDIVARRFADAGQRATFLACVRKVEEEARATGQDIRSINPIPANIEAGLTTLEEKSLGAIAKAGSKPIMQCVRYGESPSAAGLNYMDSWMSSSALFAGFSSAGAVLNIFQFGGGAMPDQCMMPVADTGVVAPILFATGNPRAYERGRLEIDFNSGVVISEKAGIEETGEKLIRHICDIASGRMTKVETLNVREPVELYLQGPCL</sequence>
<keyword evidence="6" id="KW-1185">Reference proteome</keyword>
<evidence type="ECO:0000259" key="3">
    <source>
        <dbReference type="Pfam" id="PF04295"/>
    </source>
</evidence>
<dbReference type="GO" id="GO:0008789">
    <property type="term" value="F:altronate dehydratase activity"/>
    <property type="evidence" value="ECO:0007669"/>
    <property type="project" value="UniProtKB-EC"/>
</dbReference>
<reference evidence="6" key="1">
    <citation type="submission" date="2016-10" db="EMBL/GenBank/DDBJ databases">
        <authorList>
            <person name="Wegmann U."/>
        </authorList>
    </citation>
    <scope>NUCLEOTIDE SEQUENCE [LARGE SCALE GENOMIC DNA]</scope>
</reference>
<dbReference type="AlphaFoldDB" id="A0A1K1LHT8"/>
<evidence type="ECO:0000256" key="2">
    <source>
        <dbReference type="ARBA" id="ARBA00023239"/>
    </source>
</evidence>
<proteinExistence type="inferred from homology"/>
<dbReference type="PANTHER" id="PTHR30536:SF5">
    <property type="entry name" value="ALTRONATE DEHYDRATASE"/>
    <property type="match status" value="1"/>
</dbReference>
<dbReference type="InterPro" id="IPR048332">
    <property type="entry name" value="GD_AH_C"/>
</dbReference>
<dbReference type="PANTHER" id="PTHR30536">
    <property type="entry name" value="ALTRONATE/GALACTARATE DEHYDRATASE"/>
    <property type="match status" value="1"/>
</dbReference>
<dbReference type="EMBL" id="LT630450">
    <property type="protein sequence ID" value="SFV74271.1"/>
    <property type="molecule type" value="Genomic_DNA"/>
</dbReference>
<dbReference type="EC" id="4.2.1.7" evidence="5"/>
<evidence type="ECO:0000313" key="6">
    <source>
        <dbReference type="Proteomes" id="UP000186323"/>
    </source>
</evidence>
<dbReference type="OrthoDB" id="9804574at2"/>
<dbReference type="KEGG" id="dpg:DESPIGER_2452"/>